<gene>
    <name evidence="2" type="ORF">LAESUDRAFT_712494</name>
</gene>
<dbReference type="EMBL" id="KV427613">
    <property type="protein sequence ID" value="KZT08873.1"/>
    <property type="molecule type" value="Genomic_DNA"/>
</dbReference>
<dbReference type="RefSeq" id="XP_040766613.1">
    <property type="nucleotide sequence ID" value="XM_040906904.1"/>
</dbReference>
<protein>
    <submittedName>
        <fullName evidence="2">Uncharacterized protein</fullName>
    </submittedName>
</protein>
<dbReference type="InParanoid" id="A0A165FF30"/>
<dbReference type="Proteomes" id="UP000076871">
    <property type="component" value="Unassembled WGS sequence"/>
</dbReference>
<reference evidence="2 3" key="1">
    <citation type="journal article" date="2016" name="Mol. Biol. Evol.">
        <title>Comparative Genomics of Early-Diverging Mushroom-Forming Fungi Provides Insights into the Origins of Lignocellulose Decay Capabilities.</title>
        <authorList>
            <person name="Nagy L.G."/>
            <person name="Riley R."/>
            <person name="Tritt A."/>
            <person name="Adam C."/>
            <person name="Daum C."/>
            <person name="Floudas D."/>
            <person name="Sun H."/>
            <person name="Yadav J.S."/>
            <person name="Pangilinan J."/>
            <person name="Larsson K.H."/>
            <person name="Matsuura K."/>
            <person name="Barry K."/>
            <person name="Labutti K."/>
            <person name="Kuo R."/>
            <person name="Ohm R.A."/>
            <person name="Bhattacharya S.S."/>
            <person name="Shirouzu T."/>
            <person name="Yoshinaga Y."/>
            <person name="Martin F.M."/>
            <person name="Grigoriev I.V."/>
            <person name="Hibbett D.S."/>
        </authorList>
    </citation>
    <scope>NUCLEOTIDE SEQUENCE [LARGE SCALE GENOMIC DNA]</scope>
    <source>
        <strain evidence="2 3">93-53</strain>
    </source>
</reference>
<name>A0A165FF30_9APHY</name>
<feature type="compositionally biased region" description="Basic and acidic residues" evidence="1">
    <location>
        <begin position="59"/>
        <end position="81"/>
    </location>
</feature>
<accession>A0A165FF30</accession>
<evidence type="ECO:0000313" key="2">
    <source>
        <dbReference type="EMBL" id="KZT08873.1"/>
    </source>
</evidence>
<dbReference type="GeneID" id="63823933"/>
<dbReference type="AlphaFoldDB" id="A0A165FF30"/>
<organism evidence="2 3">
    <name type="scientific">Laetiporus sulphureus 93-53</name>
    <dbReference type="NCBI Taxonomy" id="1314785"/>
    <lineage>
        <taxon>Eukaryota</taxon>
        <taxon>Fungi</taxon>
        <taxon>Dikarya</taxon>
        <taxon>Basidiomycota</taxon>
        <taxon>Agaricomycotina</taxon>
        <taxon>Agaricomycetes</taxon>
        <taxon>Polyporales</taxon>
        <taxon>Laetiporus</taxon>
    </lineage>
</organism>
<evidence type="ECO:0000256" key="1">
    <source>
        <dbReference type="SAM" id="MobiDB-lite"/>
    </source>
</evidence>
<keyword evidence="3" id="KW-1185">Reference proteome</keyword>
<sequence>MEWTLPSRILSSDQQRSKFGMVNEFAAPNRRVLRNNNMGSGHGATQLKDNIRNMMWSKTTRDRGSTSLNERKKGQGRNENEKLCVRKRISHDLHFSTFHLTSHVLAALSSQCMILTYPYMPNLSSNVLHPMSCTTWSLFRPTLWILPGCLLDAVLLQKLAMRLQATMTQEADSQESAAEDPRAFAMQAVQMSETMNDNTKLAARVSVLQGIQTDALSECISQTCHSHLDRIQGMLQRALRAGIQSEQKLQKAFDELKSLKACLRSAGLNSTAPEDIQNMAIELCELKVALHGAGFDSRMPGQVKEAIIELHIKESRIVMQYAGINLWSFHAIKQLLADIKLYWEMQNGGAHVLADSSIDKRCRTW</sequence>
<evidence type="ECO:0000313" key="3">
    <source>
        <dbReference type="Proteomes" id="UP000076871"/>
    </source>
</evidence>
<feature type="region of interest" description="Disordered" evidence="1">
    <location>
        <begin position="58"/>
        <end position="81"/>
    </location>
</feature>
<proteinExistence type="predicted"/>